<dbReference type="AlphaFoldDB" id="A0AB73B8C3"/>
<proteinExistence type="predicted"/>
<sequence>MKGSIARVPDALEFSIGGDDYWATDFRHRFAFLGEDNGTSATKVPKHLKCLELLT</sequence>
<name>A0AB73B8C3_CORFL</name>
<accession>A0AB73B8C3</accession>
<dbReference type="Proteomes" id="UP000315353">
    <property type="component" value="Unassembled WGS sequence"/>
</dbReference>
<reference evidence="1 2" key="1">
    <citation type="submission" date="2019-06" db="EMBL/GenBank/DDBJ databases">
        <title>Whole genome shotgun sequence of Corynebacterium flavescens NBRC 14136.</title>
        <authorList>
            <person name="Hosoyama A."/>
            <person name="Uohara A."/>
            <person name="Ohji S."/>
            <person name="Ichikawa N."/>
        </authorList>
    </citation>
    <scope>NUCLEOTIDE SEQUENCE [LARGE SCALE GENOMIC DNA]</scope>
    <source>
        <strain evidence="1 2">NBRC 14136</strain>
    </source>
</reference>
<comment type="caution">
    <text evidence="1">The sequence shown here is derived from an EMBL/GenBank/DDBJ whole genome shotgun (WGS) entry which is preliminary data.</text>
</comment>
<organism evidence="1 2">
    <name type="scientific">Corynebacterium flavescens</name>
    <dbReference type="NCBI Taxonomy" id="28028"/>
    <lineage>
        <taxon>Bacteria</taxon>
        <taxon>Bacillati</taxon>
        <taxon>Actinomycetota</taxon>
        <taxon>Actinomycetes</taxon>
        <taxon>Mycobacteriales</taxon>
        <taxon>Corynebacteriaceae</taxon>
        <taxon>Corynebacterium</taxon>
    </lineage>
</organism>
<dbReference type="EMBL" id="BJNB01000027">
    <property type="protein sequence ID" value="GEB98225.1"/>
    <property type="molecule type" value="Genomic_DNA"/>
</dbReference>
<gene>
    <name evidence="1" type="ORF">CFL01nite_17200</name>
</gene>
<evidence type="ECO:0000313" key="1">
    <source>
        <dbReference type="EMBL" id="GEB98225.1"/>
    </source>
</evidence>
<evidence type="ECO:0000313" key="2">
    <source>
        <dbReference type="Proteomes" id="UP000315353"/>
    </source>
</evidence>
<protein>
    <submittedName>
        <fullName evidence="1">Uncharacterized protein</fullName>
    </submittedName>
</protein>